<gene>
    <name evidence="1" type="ORF">IPJ27_16265</name>
</gene>
<dbReference type="Proteomes" id="UP000697998">
    <property type="component" value="Unassembled WGS sequence"/>
</dbReference>
<proteinExistence type="predicted"/>
<protein>
    <submittedName>
        <fullName evidence="1">Uncharacterized protein</fullName>
    </submittedName>
</protein>
<evidence type="ECO:0000313" key="1">
    <source>
        <dbReference type="EMBL" id="MBK7676176.1"/>
    </source>
</evidence>
<accession>A0A935UGK7</accession>
<dbReference type="EMBL" id="JADJMH010000016">
    <property type="protein sequence ID" value="MBK7676176.1"/>
    <property type="molecule type" value="Genomic_DNA"/>
</dbReference>
<dbReference type="AlphaFoldDB" id="A0A935UGK7"/>
<organism evidence="1 2">
    <name type="scientific">Candidatus Accumulibacter proximus</name>
    <dbReference type="NCBI Taxonomy" id="2954385"/>
    <lineage>
        <taxon>Bacteria</taxon>
        <taxon>Pseudomonadati</taxon>
        <taxon>Pseudomonadota</taxon>
        <taxon>Betaproteobacteria</taxon>
        <taxon>Candidatus Accumulibacter</taxon>
    </lineage>
</organism>
<comment type="caution">
    <text evidence="1">The sequence shown here is derived from an EMBL/GenBank/DDBJ whole genome shotgun (WGS) entry which is preliminary data.</text>
</comment>
<evidence type="ECO:0000313" key="2">
    <source>
        <dbReference type="Proteomes" id="UP000697998"/>
    </source>
</evidence>
<name>A0A935UGK7_9PROT</name>
<reference evidence="1 2" key="1">
    <citation type="submission" date="2020-10" db="EMBL/GenBank/DDBJ databases">
        <title>Connecting structure to function with the recovery of over 1000 high-quality activated sludge metagenome-assembled genomes encoding full-length rRNA genes using long-read sequencing.</title>
        <authorList>
            <person name="Singleton C.M."/>
            <person name="Petriglieri F."/>
            <person name="Kristensen J.M."/>
            <person name="Kirkegaard R.H."/>
            <person name="Michaelsen T.Y."/>
            <person name="Andersen M.H."/>
            <person name="Karst S.M."/>
            <person name="Dueholm M.S."/>
            <person name="Nielsen P.H."/>
            <person name="Albertsen M."/>
        </authorList>
    </citation>
    <scope>NUCLEOTIDE SEQUENCE [LARGE SCALE GENOMIC DNA]</scope>
    <source>
        <strain evidence="1">EsbW_18-Q3-R4-48_BATAC.285</strain>
    </source>
</reference>
<sequence length="205" mass="23140">MYEDLVALGKSTLLAERIARRERVVNTANKAVGKKSRRGDGTFGELVPTAMAIAEDGLHVARGEIANIEIGAETKILAKAMIKQIDRVIGDLIRQAEQFKRTGGNPICIGIVGINQASSYTSYEGDREYLTDGRREKHPNQEATTAEQRVRAEAQPHFFELQILRFRATNIPPFPFEWVNLTQTEKEYSSLLLRLSREYDKRFST</sequence>